<keyword evidence="3" id="KW-1185">Reference proteome</keyword>
<reference evidence="2" key="1">
    <citation type="submission" date="2022-12" db="EMBL/GenBank/DDBJ databases">
        <title>Draft genome assemblies for two species of Escallonia (Escalloniales).</title>
        <authorList>
            <person name="Chanderbali A."/>
            <person name="Dervinis C."/>
            <person name="Anghel I."/>
            <person name="Soltis D."/>
            <person name="Soltis P."/>
            <person name="Zapata F."/>
        </authorList>
    </citation>
    <scope>NUCLEOTIDE SEQUENCE</scope>
    <source>
        <strain evidence="2">UCBG64.0493</strain>
        <tissue evidence="2">Leaf</tissue>
    </source>
</reference>
<accession>A0AA88VTU0</accession>
<dbReference type="EMBL" id="JAVXUP010001267">
    <property type="protein sequence ID" value="KAK3013803.1"/>
    <property type="molecule type" value="Genomic_DNA"/>
</dbReference>
<dbReference type="Gene3D" id="3.30.420.10">
    <property type="entry name" value="Ribonuclease H-like superfamily/Ribonuclease H"/>
    <property type="match status" value="1"/>
</dbReference>
<evidence type="ECO:0000313" key="3">
    <source>
        <dbReference type="Proteomes" id="UP001188597"/>
    </source>
</evidence>
<dbReference type="InterPro" id="IPR036397">
    <property type="entry name" value="RNaseH_sf"/>
</dbReference>
<dbReference type="PROSITE" id="PS50879">
    <property type="entry name" value="RNASE_H_1"/>
    <property type="match status" value="1"/>
</dbReference>
<evidence type="ECO:0000313" key="2">
    <source>
        <dbReference type="EMBL" id="KAK3013803.1"/>
    </source>
</evidence>
<dbReference type="Pfam" id="PF13456">
    <property type="entry name" value="RVT_3"/>
    <property type="match status" value="1"/>
</dbReference>
<evidence type="ECO:0000259" key="1">
    <source>
        <dbReference type="PROSITE" id="PS50879"/>
    </source>
</evidence>
<gene>
    <name evidence="2" type="ORF">RJ639_008087</name>
</gene>
<protein>
    <recommendedName>
        <fullName evidence="1">RNase H type-1 domain-containing protein</fullName>
    </recommendedName>
</protein>
<name>A0AA88VTU0_9ASTE</name>
<dbReference type="CDD" id="cd09279">
    <property type="entry name" value="RNase_HI_like"/>
    <property type="match status" value="1"/>
</dbReference>
<dbReference type="AlphaFoldDB" id="A0AA88VTU0"/>
<feature type="domain" description="RNase H type-1" evidence="1">
    <location>
        <begin position="1"/>
        <end position="124"/>
    </location>
</feature>
<comment type="caution">
    <text evidence="2">The sequence shown here is derived from an EMBL/GenBank/DDBJ whole genome shotgun (WGS) entry which is preliminary data.</text>
</comment>
<dbReference type="Proteomes" id="UP001188597">
    <property type="component" value="Unassembled WGS sequence"/>
</dbReference>
<dbReference type="GO" id="GO:0004523">
    <property type="term" value="F:RNA-DNA hybrid ribonuclease activity"/>
    <property type="evidence" value="ECO:0007669"/>
    <property type="project" value="InterPro"/>
</dbReference>
<dbReference type="InterPro" id="IPR002156">
    <property type="entry name" value="RNaseH_domain"/>
</dbReference>
<dbReference type="InterPro" id="IPR012337">
    <property type="entry name" value="RNaseH-like_sf"/>
</dbReference>
<dbReference type="GO" id="GO:0003676">
    <property type="term" value="F:nucleic acid binding"/>
    <property type="evidence" value="ECO:0007669"/>
    <property type="project" value="InterPro"/>
</dbReference>
<dbReference type="PANTHER" id="PTHR48475">
    <property type="entry name" value="RIBONUCLEASE H"/>
    <property type="match status" value="1"/>
</dbReference>
<dbReference type="PANTHER" id="PTHR48475:SF1">
    <property type="entry name" value="RNASE H TYPE-1 DOMAIN-CONTAINING PROTEIN"/>
    <property type="match status" value="1"/>
</dbReference>
<dbReference type="SUPFAM" id="SSF53098">
    <property type="entry name" value="Ribonuclease H-like"/>
    <property type="match status" value="1"/>
</dbReference>
<proteinExistence type="predicted"/>
<organism evidence="2 3">
    <name type="scientific">Escallonia herrerae</name>
    <dbReference type="NCBI Taxonomy" id="1293975"/>
    <lineage>
        <taxon>Eukaryota</taxon>
        <taxon>Viridiplantae</taxon>
        <taxon>Streptophyta</taxon>
        <taxon>Embryophyta</taxon>
        <taxon>Tracheophyta</taxon>
        <taxon>Spermatophyta</taxon>
        <taxon>Magnoliopsida</taxon>
        <taxon>eudicotyledons</taxon>
        <taxon>Gunneridae</taxon>
        <taxon>Pentapetalae</taxon>
        <taxon>asterids</taxon>
        <taxon>campanulids</taxon>
        <taxon>Escalloniales</taxon>
        <taxon>Escalloniaceae</taxon>
        <taxon>Escallonia</taxon>
    </lineage>
</organism>
<sequence length="292" mass="33629">MYFDGEAHHEGAGTAVVFITLEGDVLPYSFTLSQRCSNNVVEYQALIHGLKMAAERKQFQLHIYGDYKLVINQLLNEYEVKKPKLVAYYEYARKIIERLGEVTLEHVPRKDNKQVDPLAKLASTLSLLDEKSEVIICHSWVVSPLFNSENGHIDEVNVISVLETDKEDWRQPFIDYLKHGKLPSDPRRRTDIRRRSPRFIYYIDVLYRRSFDGCRIEFKIFSVPEGFVEAPFDVLDFGTFDATFLLVLMMILVGIEASSSRFDNHAASTGTTKENLPPQAIMLSTLKTLRRM</sequence>